<dbReference type="GO" id="GO:0005886">
    <property type="term" value="C:plasma membrane"/>
    <property type="evidence" value="ECO:0007669"/>
    <property type="project" value="TreeGrafter"/>
</dbReference>
<evidence type="ECO:0000256" key="4">
    <source>
        <dbReference type="ARBA" id="ARBA00023170"/>
    </source>
</evidence>
<keyword evidence="3" id="KW-1015">Disulfide bond</keyword>
<protein>
    <submittedName>
        <fullName evidence="6">Uncharacterized protein</fullName>
    </submittedName>
</protein>
<dbReference type="GO" id="GO:0043410">
    <property type="term" value="P:positive regulation of MAPK cascade"/>
    <property type="evidence" value="ECO:0007669"/>
    <property type="project" value="TreeGrafter"/>
</dbReference>
<proteinExistence type="predicted"/>
<dbReference type="AlphaFoldDB" id="A0A183M5N2"/>
<keyword evidence="5" id="KW-0807">Transducer</keyword>
<accession>A0A183M5N2</accession>
<evidence type="ECO:0000256" key="3">
    <source>
        <dbReference type="ARBA" id="ARBA00023157"/>
    </source>
</evidence>
<dbReference type="STRING" id="48269.A0A183M5N2"/>
<evidence type="ECO:0000256" key="2">
    <source>
        <dbReference type="ARBA" id="ARBA00023040"/>
    </source>
</evidence>
<evidence type="ECO:0000313" key="7">
    <source>
        <dbReference type="Proteomes" id="UP000277204"/>
    </source>
</evidence>
<evidence type="ECO:0000313" key="6">
    <source>
        <dbReference type="EMBL" id="VDO94951.1"/>
    </source>
</evidence>
<dbReference type="SUPFAM" id="SSF81321">
    <property type="entry name" value="Family A G protein-coupled receptor-like"/>
    <property type="match status" value="1"/>
</dbReference>
<keyword evidence="4" id="KW-0675">Receptor</keyword>
<dbReference type="PANTHER" id="PTHR24248">
    <property type="entry name" value="ADRENERGIC RECEPTOR-RELATED G-PROTEIN COUPLED RECEPTOR"/>
    <property type="match status" value="1"/>
</dbReference>
<dbReference type="Gene3D" id="1.20.1070.10">
    <property type="entry name" value="Rhodopsin 7-helix transmembrane proteins"/>
    <property type="match status" value="1"/>
</dbReference>
<organism evidence="6 7">
    <name type="scientific">Schistosoma margrebowiei</name>
    <dbReference type="NCBI Taxonomy" id="48269"/>
    <lineage>
        <taxon>Eukaryota</taxon>
        <taxon>Metazoa</taxon>
        <taxon>Spiralia</taxon>
        <taxon>Lophotrochozoa</taxon>
        <taxon>Platyhelminthes</taxon>
        <taxon>Trematoda</taxon>
        <taxon>Digenea</taxon>
        <taxon>Strigeidida</taxon>
        <taxon>Schistosomatoidea</taxon>
        <taxon>Schistosomatidae</taxon>
        <taxon>Schistosoma</taxon>
    </lineage>
</organism>
<evidence type="ECO:0000256" key="5">
    <source>
        <dbReference type="ARBA" id="ARBA00023224"/>
    </source>
</evidence>
<name>A0A183M5N2_9TREM</name>
<gene>
    <name evidence="6" type="ORF">SMRZ_LOCUS11357</name>
</gene>
<keyword evidence="2" id="KW-0297">G-protein coupled receptor</keyword>
<sequence>MDVPDVVRSICLWLGYLNSTINPIIYVIFNRDFRLPFREILLCRCRGMNARLRSQKYALEYGVATSNASQGGGGYTGGTVGVGFTGAGCRFSISGPSLTNNENNNINSSINGITSVYSGGINLYNKTRSPNNSYNNTVNTYQLERFRNQSNLGFRHSGQIDNLNTSTGRYTRYQSGSVSFNR</sequence>
<dbReference type="Proteomes" id="UP000277204">
    <property type="component" value="Unassembled WGS sequence"/>
</dbReference>
<dbReference type="GO" id="GO:0071880">
    <property type="term" value="P:adenylate cyclase-activating adrenergic receptor signaling pathway"/>
    <property type="evidence" value="ECO:0007669"/>
    <property type="project" value="TreeGrafter"/>
</dbReference>
<dbReference type="EMBL" id="UZAI01006341">
    <property type="protein sequence ID" value="VDO94951.1"/>
    <property type="molecule type" value="Genomic_DNA"/>
</dbReference>
<evidence type="ECO:0000256" key="1">
    <source>
        <dbReference type="ARBA" id="ARBA00004141"/>
    </source>
</evidence>
<dbReference type="PANTHER" id="PTHR24248:SF199">
    <property type="entry name" value="IP13425P-RELATED"/>
    <property type="match status" value="1"/>
</dbReference>
<keyword evidence="7" id="KW-1185">Reference proteome</keyword>
<reference evidence="6 7" key="1">
    <citation type="submission" date="2018-11" db="EMBL/GenBank/DDBJ databases">
        <authorList>
            <consortium name="Pathogen Informatics"/>
        </authorList>
    </citation>
    <scope>NUCLEOTIDE SEQUENCE [LARGE SCALE GENOMIC DNA]</scope>
    <source>
        <strain evidence="6 7">Zambia</strain>
    </source>
</reference>
<dbReference type="GO" id="GO:0008227">
    <property type="term" value="F:G protein-coupled amine receptor activity"/>
    <property type="evidence" value="ECO:0007669"/>
    <property type="project" value="UniProtKB-ARBA"/>
</dbReference>
<comment type="subcellular location">
    <subcellularLocation>
        <location evidence="1">Membrane</location>
        <topology evidence="1">Multi-pass membrane protein</topology>
    </subcellularLocation>
</comment>